<dbReference type="RefSeq" id="WP_067529448.1">
    <property type="nucleotide sequence ID" value="NZ_JABELX010000033.1"/>
</dbReference>
<dbReference type="InterPro" id="IPR010621">
    <property type="entry name" value="DUF1214"/>
</dbReference>
<dbReference type="InterPro" id="IPR010679">
    <property type="entry name" value="DUF1254"/>
</dbReference>
<name>A0A849CGI3_9NOCA</name>
<keyword evidence="4" id="KW-1185">Reference proteome</keyword>
<evidence type="ECO:0000259" key="2">
    <source>
        <dbReference type="Pfam" id="PF06863"/>
    </source>
</evidence>
<dbReference type="Pfam" id="PF06863">
    <property type="entry name" value="DUF1254"/>
    <property type="match status" value="1"/>
</dbReference>
<evidence type="ECO:0000259" key="1">
    <source>
        <dbReference type="Pfam" id="PF06742"/>
    </source>
</evidence>
<dbReference type="Proteomes" id="UP000586827">
    <property type="component" value="Unassembled WGS sequence"/>
</dbReference>
<feature type="domain" description="DUF1254" evidence="2">
    <location>
        <begin position="47"/>
        <end position="174"/>
    </location>
</feature>
<organism evidence="3 4">
    <name type="scientific">Nocardia uniformis</name>
    <dbReference type="NCBI Taxonomy" id="53432"/>
    <lineage>
        <taxon>Bacteria</taxon>
        <taxon>Bacillati</taxon>
        <taxon>Actinomycetota</taxon>
        <taxon>Actinomycetes</taxon>
        <taxon>Mycobacteriales</taxon>
        <taxon>Nocardiaceae</taxon>
        <taxon>Nocardia</taxon>
    </lineage>
</organism>
<feature type="domain" description="DUF1214" evidence="1">
    <location>
        <begin position="320"/>
        <end position="429"/>
    </location>
</feature>
<dbReference type="AlphaFoldDB" id="A0A849CGI3"/>
<dbReference type="Gene3D" id="2.60.120.600">
    <property type="entry name" value="Domain of unknown function DUF1214, C-terminal domain"/>
    <property type="match status" value="1"/>
</dbReference>
<dbReference type="Gene3D" id="2.60.40.1610">
    <property type="entry name" value="Domain of unknown function DUF1254"/>
    <property type="match status" value="1"/>
</dbReference>
<proteinExistence type="predicted"/>
<dbReference type="PANTHER" id="PTHR36509:SF2">
    <property type="entry name" value="BLL3101 PROTEIN"/>
    <property type="match status" value="1"/>
</dbReference>
<dbReference type="Pfam" id="PF06742">
    <property type="entry name" value="DUF1214"/>
    <property type="match status" value="1"/>
</dbReference>
<dbReference type="InterPro" id="IPR037050">
    <property type="entry name" value="DUF1254_sf"/>
</dbReference>
<protein>
    <submittedName>
        <fullName evidence="3">DUF1254 domain-containing protein</fullName>
    </submittedName>
</protein>
<comment type="caution">
    <text evidence="3">The sequence shown here is derived from an EMBL/GenBank/DDBJ whole genome shotgun (WGS) entry which is preliminary data.</text>
</comment>
<gene>
    <name evidence="3" type="ORF">HLB23_40195</name>
</gene>
<dbReference type="InterPro" id="IPR037049">
    <property type="entry name" value="DUF1214_C_sf"/>
</dbReference>
<accession>A0A849CGI3</accession>
<reference evidence="3 4" key="1">
    <citation type="submission" date="2020-05" db="EMBL/GenBank/DDBJ databases">
        <title>MicrobeNet Type strains.</title>
        <authorList>
            <person name="Nicholson A.C."/>
        </authorList>
    </citation>
    <scope>NUCLEOTIDE SEQUENCE [LARGE SCALE GENOMIC DNA]</scope>
    <source>
        <strain evidence="3 4">JCM 3224</strain>
    </source>
</reference>
<evidence type="ECO:0000313" key="4">
    <source>
        <dbReference type="Proteomes" id="UP000586827"/>
    </source>
</evidence>
<sequence length="445" mass="48040">MTSSAIPNSETHDSAFAYVYGFPLVFNLEQVLRFVTTGVGANPAAPFNTFGHTRALATPEDTFVSVNNDTVYSVAQLDLSVGPVRLSVPDTGGRYYVLQFVDAWTNNFAYIGSRATGTGTGEFLLVPPGWEGDDQGLRVIGCPTRIATIVGRWAVTGDDLSAVHALQDATTLTPLAASAPTGLPAIPTGLPKAIDFFEKFRVWSQALPPALRDVPIQHSFADLGLTGITSLSEASPELTAKLEAAYARGSEQVEEYARAMPGVDRVNGWMVSIHGFDYNNDAFEIGTIDAPEWKIADTEARIVSRAASARAGLWGNHGYEATYALTYTDSTGSPLDGNHRYQLTLDPIPPVNAFWSLTMYSMPDFYLVDNPIGRYSIGDRTPGLITNPDGSLTLTIGHDEPTDPIERANWLPAPPAPFRPALRMYVPRQPILDGAYEIAPIVGIS</sequence>
<evidence type="ECO:0000313" key="3">
    <source>
        <dbReference type="EMBL" id="NNH76005.1"/>
    </source>
</evidence>
<dbReference type="EMBL" id="JABELX010000033">
    <property type="protein sequence ID" value="NNH76005.1"/>
    <property type="molecule type" value="Genomic_DNA"/>
</dbReference>
<dbReference type="PANTHER" id="PTHR36509">
    <property type="entry name" value="BLL3101 PROTEIN"/>
    <property type="match status" value="1"/>
</dbReference>
<dbReference type="SUPFAM" id="SSF160935">
    <property type="entry name" value="VPA0735-like"/>
    <property type="match status" value="1"/>
</dbReference>